<comment type="caution">
    <text evidence="9">The sequence shown here is derived from an EMBL/GenBank/DDBJ whole genome shotgun (WGS) entry which is preliminary data.</text>
</comment>
<feature type="domain" description="RecX second three-helical" evidence="7">
    <location>
        <begin position="87"/>
        <end position="128"/>
    </location>
</feature>
<dbReference type="HAMAP" id="MF_01114">
    <property type="entry name" value="RecX"/>
    <property type="match status" value="1"/>
</dbReference>
<evidence type="ECO:0000256" key="6">
    <source>
        <dbReference type="SAM" id="MobiDB-lite"/>
    </source>
</evidence>
<keyword evidence="4 5" id="KW-0963">Cytoplasm</keyword>
<dbReference type="InterPro" id="IPR036388">
    <property type="entry name" value="WH-like_DNA-bd_sf"/>
</dbReference>
<dbReference type="PANTHER" id="PTHR33602:SF1">
    <property type="entry name" value="REGULATORY PROTEIN RECX FAMILY PROTEIN"/>
    <property type="match status" value="1"/>
</dbReference>
<accession>A0A9W6SND1</accession>
<evidence type="ECO:0000256" key="4">
    <source>
        <dbReference type="ARBA" id="ARBA00022490"/>
    </source>
</evidence>
<dbReference type="InterPro" id="IPR053924">
    <property type="entry name" value="RecX_HTH_2nd"/>
</dbReference>
<evidence type="ECO:0000259" key="7">
    <source>
        <dbReference type="Pfam" id="PF02631"/>
    </source>
</evidence>
<dbReference type="GO" id="GO:0005737">
    <property type="term" value="C:cytoplasm"/>
    <property type="evidence" value="ECO:0007669"/>
    <property type="project" value="UniProtKB-SubCell"/>
</dbReference>
<evidence type="ECO:0000256" key="5">
    <source>
        <dbReference type="HAMAP-Rule" id="MF_01114"/>
    </source>
</evidence>
<comment type="subcellular location">
    <subcellularLocation>
        <location evidence="1 5">Cytoplasm</location>
    </subcellularLocation>
</comment>
<evidence type="ECO:0000256" key="3">
    <source>
        <dbReference type="ARBA" id="ARBA00018111"/>
    </source>
</evidence>
<dbReference type="PANTHER" id="PTHR33602">
    <property type="entry name" value="REGULATORY PROTEIN RECX FAMILY PROTEIN"/>
    <property type="match status" value="1"/>
</dbReference>
<dbReference type="Pfam" id="PF02631">
    <property type="entry name" value="RecX_HTH2"/>
    <property type="match status" value="1"/>
</dbReference>
<dbReference type="Pfam" id="PF21982">
    <property type="entry name" value="RecX_HTH1"/>
    <property type="match status" value="1"/>
</dbReference>
<proteinExistence type="inferred from homology"/>
<feature type="compositionally biased region" description="Basic and acidic residues" evidence="6">
    <location>
        <begin position="19"/>
        <end position="40"/>
    </location>
</feature>
<comment type="function">
    <text evidence="5">Modulates RecA activity.</text>
</comment>
<dbReference type="Gene3D" id="1.10.10.10">
    <property type="entry name" value="Winged helix-like DNA-binding domain superfamily/Winged helix DNA-binding domain"/>
    <property type="match status" value="2"/>
</dbReference>
<evidence type="ECO:0000313" key="9">
    <source>
        <dbReference type="EMBL" id="GLZ79062.1"/>
    </source>
</evidence>
<dbReference type="RefSeq" id="WP_285664193.1">
    <property type="nucleotide sequence ID" value="NZ_BSTX01000002.1"/>
</dbReference>
<dbReference type="GO" id="GO:0006282">
    <property type="term" value="P:regulation of DNA repair"/>
    <property type="evidence" value="ECO:0007669"/>
    <property type="project" value="UniProtKB-UniRule"/>
</dbReference>
<feature type="domain" description="RecX first three-helical" evidence="8">
    <location>
        <begin position="41"/>
        <end position="79"/>
    </location>
</feature>
<dbReference type="EMBL" id="BSTX01000002">
    <property type="protein sequence ID" value="GLZ79062.1"/>
    <property type="molecule type" value="Genomic_DNA"/>
</dbReference>
<dbReference type="InterPro" id="IPR003783">
    <property type="entry name" value="Regulatory_RecX"/>
</dbReference>
<comment type="similarity">
    <text evidence="2 5">Belongs to the RecX family.</text>
</comment>
<gene>
    <name evidence="5 9" type="primary">recX</name>
    <name evidence="9" type="ORF">Afil01_38690</name>
</gene>
<keyword evidence="10" id="KW-1185">Reference proteome</keyword>
<dbReference type="AlphaFoldDB" id="A0A9W6SND1"/>
<evidence type="ECO:0000256" key="1">
    <source>
        <dbReference type="ARBA" id="ARBA00004496"/>
    </source>
</evidence>
<evidence type="ECO:0000313" key="10">
    <source>
        <dbReference type="Proteomes" id="UP001165079"/>
    </source>
</evidence>
<dbReference type="InterPro" id="IPR053926">
    <property type="entry name" value="RecX_HTH_1st"/>
</dbReference>
<reference evidence="9" key="1">
    <citation type="submission" date="2023-03" db="EMBL/GenBank/DDBJ databases">
        <title>Actinorhabdospora filicis NBRC 111898.</title>
        <authorList>
            <person name="Ichikawa N."/>
            <person name="Sato H."/>
            <person name="Tonouchi N."/>
        </authorList>
    </citation>
    <scope>NUCLEOTIDE SEQUENCE</scope>
    <source>
        <strain evidence="9">NBRC 111898</strain>
    </source>
</reference>
<evidence type="ECO:0000256" key="2">
    <source>
        <dbReference type="ARBA" id="ARBA00009695"/>
    </source>
</evidence>
<sequence>MAFGNSAGRGGGRGKWNKRRDDDGDEAERAPRDPAKEAERAREICLRLLSARPRTHAELTEALTKREIPEEVVTEVLERYTEVGIIDDAAFAGAWVTSRHRGKGLARRALSEELRRKGVDREVSALALEQLDEGDEREMAAALVARKLKGFSPSVENDARVRRLVGMLARKGYPPGMAMSVVREAIANEDLDLAED</sequence>
<protein>
    <recommendedName>
        <fullName evidence="3 5">Regulatory protein RecX</fullName>
    </recommendedName>
</protein>
<name>A0A9W6SND1_9ACTN</name>
<feature type="region of interest" description="Disordered" evidence="6">
    <location>
        <begin position="1"/>
        <end position="40"/>
    </location>
</feature>
<dbReference type="Proteomes" id="UP001165079">
    <property type="component" value="Unassembled WGS sequence"/>
</dbReference>
<organism evidence="9 10">
    <name type="scientific">Actinorhabdospora filicis</name>
    <dbReference type="NCBI Taxonomy" id="1785913"/>
    <lineage>
        <taxon>Bacteria</taxon>
        <taxon>Bacillati</taxon>
        <taxon>Actinomycetota</taxon>
        <taxon>Actinomycetes</taxon>
        <taxon>Micromonosporales</taxon>
        <taxon>Micromonosporaceae</taxon>
        <taxon>Actinorhabdospora</taxon>
    </lineage>
</organism>
<evidence type="ECO:0000259" key="8">
    <source>
        <dbReference type="Pfam" id="PF21982"/>
    </source>
</evidence>